<keyword evidence="5" id="KW-0505">Motor protein</keyword>
<feature type="non-terminal residue" evidence="8">
    <location>
        <position position="300"/>
    </location>
</feature>
<evidence type="ECO:0000256" key="2">
    <source>
        <dbReference type="ARBA" id="ARBA00022741"/>
    </source>
</evidence>
<dbReference type="InterPro" id="IPR036961">
    <property type="entry name" value="Kinesin_motor_dom_sf"/>
</dbReference>
<dbReference type="Gene3D" id="3.40.850.10">
    <property type="entry name" value="Kinesin motor domain"/>
    <property type="match status" value="1"/>
</dbReference>
<keyword evidence="9" id="KW-1185">Reference proteome</keyword>
<dbReference type="SUPFAM" id="SSF52540">
    <property type="entry name" value="P-loop containing nucleoside triphosphate hydrolases"/>
    <property type="match status" value="1"/>
</dbReference>
<dbReference type="GO" id="GO:0005524">
    <property type="term" value="F:ATP binding"/>
    <property type="evidence" value="ECO:0007669"/>
    <property type="project" value="UniProtKB-UniRule"/>
</dbReference>
<dbReference type="Pfam" id="PF00225">
    <property type="entry name" value="Kinesin"/>
    <property type="match status" value="1"/>
</dbReference>
<dbReference type="STRING" id="188477.A0A3S1B7F8"/>
<evidence type="ECO:0000256" key="5">
    <source>
        <dbReference type="PROSITE-ProRule" id="PRU00283"/>
    </source>
</evidence>
<protein>
    <recommendedName>
        <fullName evidence="7">Kinesin motor domain-containing protein</fullName>
    </recommendedName>
</protein>
<feature type="region of interest" description="Disordered" evidence="6">
    <location>
        <begin position="1"/>
        <end position="138"/>
    </location>
</feature>
<dbReference type="PROSITE" id="PS50067">
    <property type="entry name" value="KINESIN_MOTOR_2"/>
    <property type="match status" value="1"/>
</dbReference>
<keyword evidence="4" id="KW-0963">Cytoplasm</keyword>
<accession>A0A3S1B7F8</accession>
<name>A0A3S1B7F8_ELYCH</name>
<feature type="non-terminal residue" evidence="8">
    <location>
        <position position="1"/>
    </location>
</feature>
<gene>
    <name evidence="8" type="ORF">EGW08_014445</name>
</gene>
<feature type="compositionally biased region" description="Low complexity" evidence="6">
    <location>
        <begin position="65"/>
        <end position="76"/>
    </location>
</feature>
<feature type="binding site" evidence="5">
    <location>
        <begin position="284"/>
        <end position="291"/>
    </location>
    <ligand>
        <name>ATP</name>
        <dbReference type="ChEBI" id="CHEBI:30616"/>
    </ligand>
</feature>
<dbReference type="GO" id="GO:0003777">
    <property type="term" value="F:microtubule motor activity"/>
    <property type="evidence" value="ECO:0007669"/>
    <property type="project" value="InterPro"/>
</dbReference>
<feature type="domain" description="Kinesin motor" evidence="7">
    <location>
        <begin position="202"/>
        <end position="300"/>
    </location>
</feature>
<dbReference type="GO" id="GO:0008017">
    <property type="term" value="F:microtubule binding"/>
    <property type="evidence" value="ECO:0007669"/>
    <property type="project" value="InterPro"/>
</dbReference>
<evidence type="ECO:0000313" key="8">
    <source>
        <dbReference type="EMBL" id="RUS77781.1"/>
    </source>
</evidence>
<feature type="compositionally biased region" description="Basic and acidic residues" evidence="6">
    <location>
        <begin position="113"/>
        <end position="127"/>
    </location>
</feature>
<dbReference type="InterPro" id="IPR001752">
    <property type="entry name" value="Kinesin_motor_dom"/>
</dbReference>
<feature type="compositionally biased region" description="Low complexity" evidence="6">
    <location>
        <begin position="182"/>
        <end position="194"/>
    </location>
</feature>
<organism evidence="8 9">
    <name type="scientific">Elysia chlorotica</name>
    <name type="common">Eastern emerald elysia</name>
    <name type="synonym">Sea slug</name>
    <dbReference type="NCBI Taxonomy" id="188477"/>
    <lineage>
        <taxon>Eukaryota</taxon>
        <taxon>Metazoa</taxon>
        <taxon>Spiralia</taxon>
        <taxon>Lophotrochozoa</taxon>
        <taxon>Mollusca</taxon>
        <taxon>Gastropoda</taxon>
        <taxon>Heterobranchia</taxon>
        <taxon>Euthyneura</taxon>
        <taxon>Panpulmonata</taxon>
        <taxon>Sacoglossa</taxon>
        <taxon>Placobranchoidea</taxon>
        <taxon>Plakobranchidae</taxon>
        <taxon>Elysia</taxon>
    </lineage>
</organism>
<keyword evidence="2 5" id="KW-0547">Nucleotide-binding</keyword>
<proteinExistence type="inferred from homology"/>
<dbReference type="EMBL" id="RQTK01000552">
    <property type="protein sequence ID" value="RUS77781.1"/>
    <property type="molecule type" value="Genomic_DNA"/>
</dbReference>
<feature type="region of interest" description="Disordered" evidence="6">
    <location>
        <begin position="182"/>
        <end position="203"/>
    </location>
</feature>
<comment type="subcellular location">
    <subcellularLocation>
        <location evidence="1">Cytoplasm</location>
        <location evidence="1">Cytoskeleton</location>
    </subcellularLocation>
</comment>
<evidence type="ECO:0000256" key="3">
    <source>
        <dbReference type="ARBA" id="ARBA00022840"/>
    </source>
</evidence>
<dbReference type="GO" id="GO:0007052">
    <property type="term" value="P:mitotic spindle organization"/>
    <property type="evidence" value="ECO:0007669"/>
    <property type="project" value="TreeGrafter"/>
</dbReference>
<dbReference type="AlphaFoldDB" id="A0A3S1B7F8"/>
<comment type="similarity">
    <text evidence="5">Belongs to the TRAFAC class myosin-kinesin ATPase superfamily. Kinesin family.</text>
</comment>
<dbReference type="PANTHER" id="PTHR47969:SF33">
    <property type="entry name" value="KINESIN-LIKE PROTEIN"/>
    <property type="match status" value="1"/>
</dbReference>
<evidence type="ECO:0000259" key="7">
    <source>
        <dbReference type="PROSITE" id="PS50067"/>
    </source>
</evidence>
<reference evidence="8 9" key="1">
    <citation type="submission" date="2019-01" db="EMBL/GenBank/DDBJ databases">
        <title>A draft genome assembly of the solar-powered sea slug Elysia chlorotica.</title>
        <authorList>
            <person name="Cai H."/>
            <person name="Li Q."/>
            <person name="Fang X."/>
            <person name="Li J."/>
            <person name="Curtis N.E."/>
            <person name="Altenburger A."/>
            <person name="Shibata T."/>
            <person name="Feng M."/>
            <person name="Maeda T."/>
            <person name="Schwartz J.A."/>
            <person name="Shigenobu S."/>
            <person name="Lundholm N."/>
            <person name="Nishiyama T."/>
            <person name="Yang H."/>
            <person name="Hasebe M."/>
            <person name="Li S."/>
            <person name="Pierce S.K."/>
            <person name="Wang J."/>
        </authorList>
    </citation>
    <scope>NUCLEOTIDE SEQUENCE [LARGE SCALE GENOMIC DNA]</scope>
    <source>
        <strain evidence="8">EC2010</strain>
        <tissue evidence="8">Whole organism of an adult</tissue>
    </source>
</reference>
<dbReference type="OrthoDB" id="3176171at2759"/>
<feature type="compositionally biased region" description="Basic and acidic residues" evidence="6">
    <location>
        <begin position="19"/>
        <end position="28"/>
    </location>
</feature>
<feature type="compositionally biased region" description="Basic and acidic residues" evidence="6">
    <location>
        <begin position="45"/>
        <end position="55"/>
    </location>
</feature>
<sequence>SAKKQSAHAQQVVAKPSRNKLEPLDHKGSAGTTPRSRGGSDDSDSERKVSFREDPQVQQTANVGSATSTSTLTPPSGEHAGTGTSSLASGRDRQNSLSRKQRNGGASTAREPMQSHDATRESPRHEAGGATWRKVHSDTMMVPRIGSRDQDAWSESSFGYGRCDQTLDLTGRKFTRKAARGNLGSSTTLSSNTDNSDDAEDNFNVVLRVRPPNAQERNRRDQFIVDFPGDGQVSVNNQGTVRSFQFNVVLEPDAAQEDVFETSGMKKLIDAAIMGYTCTAFAFGQTGSGKTHTMTGPPAQ</sequence>
<evidence type="ECO:0000313" key="9">
    <source>
        <dbReference type="Proteomes" id="UP000271974"/>
    </source>
</evidence>
<dbReference type="Proteomes" id="UP000271974">
    <property type="component" value="Unassembled WGS sequence"/>
</dbReference>
<dbReference type="GO" id="GO:0005875">
    <property type="term" value="C:microtubule associated complex"/>
    <property type="evidence" value="ECO:0007669"/>
    <property type="project" value="TreeGrafter"/>
</dbReference>
<keyword evidence="4" id="KW-0206">Cytoskeleton</keyword>
<dbReference type="InterPro" id="IPR027640">
    <property type="entry name" value="Kinesin-like_fam"/>
</dbReference>
<evidence type="ECO:0000256" key="6">
    <source>
        <dbReference type="SAM" id="MobiDB-lite"/>
    </source>
</evidence>
<evidence type="ECO:0000256" key="4">
    <source>
        <dbReference type="ARBA" id="ARBA00023212"/>
    </source>
</evidence>
<dbReference type="PANTHER" id="PTHR47969">
    <property type="entry name" value="CHROMOSOME-ASSOCIATED KINESIN KIF4A-RELATED"/>
    <property type="match status" value="1"/>
</dbReference>
<comment type="caution">
    <text evidence="8">The sequence shown here is derived from an EMBL/GenBank/DDBJ whole genome shotgun (WGS) entry which is preliminary data.</text>
</comment>
<keyword evidence="3 5" id="KW-0067">ATP-binding</keyword>
<evidence type="ECO:0000256" key="1">
    <source>
        <dbReference type="ARBA" id="ARBA00004245"/>
    </source>
</evidence>
<dbReference type="InterPro" id="IPR027417">
    <property type="entry name" value="P-loop_NTPase"/>
</dbReference>
<dbReference type="GO" id="GO:0051231">
    <property type="term" value="P:spindle elongation"/>
    <property type="evidence" value="ECO:0007669"/>
    <property type="project" value="TreeGrafter"/>
</dbReference>
<dbReference type="GO" id="GO:0007018">
    <property type="term" value="P:microtubule-based movement"/>
    <property type="evidence" value="ECO:0007669"/>
    <property type="project" value="InterPro"/>
</dbReference>